<dbReference type="Proteomes" id="UP000286415">
    <property type="component" value="Unassembled WGS sequence"/>
</dbReference>
<evidence type="ECO:0000256" key="2">
    <source>
        <dbReference type="ARBA" id="ARBA00022723"/>
    </source>
</evidence>
<dbReference type="InParanoid" id="A0A419Q9D3"/>
<dbReference type="FunFam" id="3.30.160.60:FF:002571">
    <property type="entry name" value="Protein odd-skipped-related 2"/>
    <property type="match status" value="1"/>
</dbReference>
<name>A0A419Q9D3_CLOSI</name>
<keyword evidence="4" id="KW-0863">Zinc-finger</keyword>
<dbReference type="OrthoDB" id="9451254at2759"/>
<organism evidence="11 12">
    <name type="scientific">Clonorchis sinensis</name>
    <name type="common">Chinese liver fluke</name>
    <dbReference type="NCBI Taxonomy" id="79923"/>
    <lineage>
        <taxon>Eukaryota</taxon>
        <taxon>Metazoa</taxon>
        <taxon>Spiralia</taxon>
        <taxon>Lophotrochozoa</taxon>
        <taxon>Platyhelminthes</taxon>
        <taxon>Trematoda</taxon>
        <taxon>Digenea</taxon>
        <taxon>Opisthorchiida</taxon>
        <taxon>Opisthorchiata</taxon>
        <taxon>Opisthorchiidae</taxon>
        <taxon>Clonorchis</taxon>
    </lineage>
</organism>
<dbReference type="PROSITE" id="PS50157">
    <property type="entry name" value="ZINC_FINGER_C2H2_2"/>
    <property type="match status" value="3"/>
</dbReference>
<dbReference type="SUPFAM" id="SSF57667">
    <property type="entry name" value="beta-beta-alpha zinc fingers"/>
    <property type="match status" value="2"/>
</dbReference>
<dbReference type="SMART" id="SM00355">
    <property type="entry name" value="ZnF_C2H2"/>
    <property type="match status" value="3"/>
</dbReference>
<evidence type="ECO:0000256" key="5">
    <source>
        <dbReference type="ARBA" id="ARBA00022833"/>
    </source>
</evidence>
<feature type="region of interest" description="Disordered" evidence="9">
    <location>
        <begin position="542"/>
        <end position="561"/>
    </location>
</feature>
<keyword evidence="6" id="KW-0805">Transcription regulation</keyword>
<evidence type="ECO:0000256" key="8">
    <source>
        <dbReference type="ARBA" id="ARBA00023242"/>
    </source>
</evidence>
<dbReference type="InterPro" id="IPR050717">
    <property type="entry name" value="C2H2-ZF_Transcription_Reg"/>
</dbReference>
<evidence type="ECO:0000259" key="10">
    <source>
        <dbReference type="PROSITE" id="PS50157"/>
    </source>
</evidence>
<evidence type="ECO:0000256" key="1">
    <source>
        <dbReference type="ARBA" id="ARBA00004123"/>
    </source>
</evidence>
<feature type="compositionally biased region" description="Polar residues" evidence="9">
    <location>
        <begin position="280"/>
        <end position="297"/>
    </location>
</feature>
<feature type="region of interest" description="Disordered" evidence="9">
    <location>
        <begin position="274"/>
        <end position="302"/>
    </location>
</feature>
<keyword evidence="3" id="KW-0677">Repeat</keyword>
<dbReference type="FunFam" id="3.30.160.60:FF:000311">
    <property type="entry name" value="protein odd-skipped-related 2 isoform X1"/>
    <property type="match status" value="1"/>
</dbReference>
<dbReference type="STRING" id="79923.A0A419Q9D3"/>
<evidence type="ECO:0000256" key="6">
    <source>
        <dbReference type="ARBA" id="ARBA00023015"/>
    </source>
</evidence>
<evidence type="ECO:0000313" key="11">
    <source>
        <dbReference type="EMBL" id="KAG5447729.1"/>
    </source>
</evidence>
<dbReference type="InterPro" id="IPR036236">
    <property type="entry name" value="Znf_C2H2_sf"/>
</dbReference>
<dbReference type="Gene3D" id="3.30.160.60">
    <property type="entry name" value="Classic Zinc Finger"/>
    <property type="match status" value="3"/>
</dbReference>
<protein>
    <submittedName>
        <fullName evidence="11">Protein odd-skipped- 1</fullName>
    </submittedName>
</protein>
<dbReference type="GO" id="GO:0000977">
    <property type="term" value="F:RNA polymerase II transcription regulatory region sequence-specific DNA binding"/>
    <property type="evidence" value="ECO:0007669"/>
    <property type="project" value="TreeGrafter"/>
</dbReference>
<dbReference type="FunFam" id="3.30.160.60:FF:000446">
    <property type="entry name" value="Zinc finger protein"/>
    <property type="match status" value="1"/>
</dbReference>
<evidence type="ECO:0000256" key="4">
    <source>
        <dbReference type="ARBA" id="ARBA00022771"/>
    </source>
</evidence>
<dbReference type="InterPro" id="IPR013087">
    <property type="entry name" value="Znf_C2H2_type"/>
</dbReference>
<feature type="domain" description="C2H2-type" evidence="10">
    <location>
        <begin position="465"/>
        <end position="492"/>
    </location>
</feature>
<keyword evidence="7" id="KW-0804">Transcription</keyword>
<feature type="domain" description="C2H2-type" evidence="10">
    <location>
        <begin position="521"/>
        <end position="548"/>
    </location>
</feature>
<dbReference type="PROSITE" id="PS00028">
    <property type="entry name" value="ZINC_FINGER_C2H2_1"/>
    <property type="match status" value="3"/>
</dbReference>
<reference evidence="11 12" key="2">
    <citation type="journal article" date="2021" name="Genomics">
        <title>High-quality reference genome for Clonorchis sinensis.</title>
        <authorList>
            <person name="Young N.D."/>
            <person name="Stroehlein A.J."/>
            <person name="Kinkar L."/>
            <person name="Wang T."/>
            <person name="Sohn W.M."/>
            <person name="Chang B.C.H."/>
            <person name="Kaur P."/>
            <person name="Weisz D."/>
            <person name="Dudchenko O."/>
            <person name="Aiden E.L."/>
            <person name="Korhonen P.K."/>
            <person name="Gasser R.B."/>
        </authorList>
    </citation>
    <scope>NUCLEOTIDE SEQUENCE [LARGE SCALE GENOMIC DNA]</scope>
    <source>
        <strain evidence="11">Cs-k2</strain>
    </source>
</reference>
<keyword evidence="5" id="KW-0862">Zinc</keyword>
<gene>
    <name evidence="11" type="ORF">CSKR_113080</name>
</gene>
<evidence type="ECO:0000256" key="3">
    <source>
        <dbReference type="ARBA" id="ARBA00022737"/>
    </source>
</evidence>
<evidence type="ECO:0000256" key="7">
    <source>
        <dbReference type="ARBA" id="ARBA00023163"/>
    </source>
</evidence>
<feature type="compositionally biased region" description="Polar residues" evidence="9">
    <location>
        <begin position="543"/>
        <end position="555"/>
    </location>
</feature>
<dbReference type="AlphaFoldDB" id="A0A419Q9D3"/>
<dbReference type="EMBL" id="NIRI02000042">
    <property type="protein sequence ID" value="KAG5447729.1"/>
    <property type="molecule type" value="Genomic_DNA"/>
</dbReference>
<dbReference type="PANTHER" id="PTHR14196:SF0">
    <property type="entry name" value="PROTEIN BOWEL"/>
    <property type="match status" value="1"/>
</dbReference>
<reference evidence="11 12" key="1">
    <citation type="journal article" date="2018" name="Biotechnol. Adv.">
        <title>Improved genomic resources and new bioinformatic workflow for the carcinogenic parasite Clonorchis sinensis: Biotechnological implications.</title>
        <authorList>
            <person name="Wang D."/>
            <person name="Korhonen P.K."/>
            <person name="Gasser R.B."/>
            <person name="Young N.D."/>
        </authorList>
    </citation>
    <scope>NUCLEOTIDE SEQUENCE [LARGE SCALE GENOMIC DNA]</scope>
    <source>
        <strain evidence="11">Cs-k2</strain>
    </source>
</reference>
<proteinExistence type="predicted"/>
<dbReference type="GO" id="GO:0008270">
    <property type="term" value="F:zinc ion binding"/>
    <property type="evidence" value="ECO:0007669"/>
    <property type="project" value="UniProtKB-KW"/>
</dbReference>
<comment type="caution">
    <text evidence="11">The sequence shown here is derived from an EMBL/GenBank/DDBJ whole genome shotgun (WGS) entry which is preliminary data.</text>
</comment>
<dbReference type="GO" id="GO:0005634">
    <property type="term" value="C:nucleus"/>
    <property type="evidence" value="ECO:0007669"/>
    <property type="project" value="UniProtKB-SubCell"/>
</dbReference>
<keyword evidence="8" id="KW-0539">Nucleus</keyword>
<accession>A0A419Q9D3</accession>
<evidence type="ECO:0000313" key="12">
    <source>
        <dbReference type="Proteomes" id="UP000286415"/>
    </source>
</evidence>
<keyword evidence="2" id="KW-0479">Metal-binding</keyword>
<dbReference type="GO" id="GO:0000981">
    <property type="term" value="F:DNA-binding transcription factor activity, RNA polymerase II-specific"/>
    <property type="evidence" value="ECO:0007669"/>
    <property type="project" value="TreeGrafter"/>
</dbReference>
<keyword evidence="12" id="KW-1185">Reference proteome</keyword>
<feature type="domain" description="C2H2-type" evidence="10">
    <location>
        <begin position="493"/>
        <end position="520"/>
    </location>
</feature>
<sequence>MQLDMLPSAVDNTQLKETALRCLLEMSQQLNRSANDVLWDGIRTQSDTARFQTGRRGAREDGVQCDPIFQNLSNQSVSQPERLSSSTCHAETTWERAELFGRQYIGTNFSSPQSKGHANLTPGPPQLSPQKVPAYPTVFTPQQPANPVVTDMPVSWVSSCSPNEAVNSYYFSVLFAWLRAFTSGTAFYLGNSTPQVMSDGEHLRQLPNLTAAQVQPSSPPNYPRQKFCNPGDLASRYHLLKTKLQESITASSQPSAFQTASPVEVQTTRSAQLTGVHLQPGQSKATRHNGTYPTQMNHRVPPPSAVPQFTRSPFDESLELFHRHLSAKLPESRKALHLDASSDHLLRLFATVDETTSPESYSYQKPTVLQSAVKWNPEHVETVTTTKTKGFDFKHLARSCLESEERQTELDNRISVEWTRANDLVPSKPARGGTPAKVKVKCGTIKEKKEGKLTQNPRRRTRKQYICRFCLRQFTKSYNLLIHERTHTNERPFPCDVCGKAFRRQDHLRDHRFTHSSRKPFPCDICGKGFCQSRTLALHRTTHQQGRTSLSNSKWNGREVH</sequence>
<dbReference type="PANTHER" id="PTHR14196">
    <property type="entry name" value="ODD-SKIPPED - RELATED"/>
    <property type="match status" value="1"/>
</dbReference>
<dbReference type="Pfam" id="PF00096">
    <property type="entry name" value="zf-C2H2"/>
    <property type="match status" value="2"/>
</dbReference>
<comment type="subcellular location">
    <subcellularLocation>
        <location evidence="1">Nucleus</location>
    </subcellularLocation>
</comment>
<evidence type="ECO:0000256" key="9">
    <source>
        <dbReference type="SAM" id="MobiDB-lite"/>
    </source>
</evidence>